<keyword evidence="5" id="KW-0479">Metal-binding</keyword>
<dbReference type="Gene3D" id="2.70.150.10">
    <property type="entry name" value="Calcium-transporting ATPase, cytoplasmic transduction domain A"/>
    <property type="match status" value="1"/>
</dbReference>
<dbReference type="Gene3D" id="3.40.1110.10">
    <property type="entry name" value="Calcium-transporting ATPase, cytoplasmic domain N"/>
    <property type="match status" value="1"/>
</dbReference>
<evidence type="ECO:0000256" key="1">
    <source>
        <dbReference type="ARBA" id="ARBA00004127"/>
    </source>
</evidence>
<keyword evidence="10 15" id="KW-1133">Transmembrane helix</keyword>
<dbReference type="PRINTS" id="PR00119">
    <property type="entry name" value="CATATPASE"/>
</dbReference>
<dbReference type="EMBL" id="CP009526">
    <property type="protein sequence ID" value="AKB49847.1"/>
    <property type="molecule type" value="Genomic_DNA"/>
</dbReference>
<feature type="transmembrane region" description="Helical" evidence="15">
    <location>
        <begin position="313"/>
        <end position="336"/>
    </location>
</feature>
<dbReference type="EC" id="7.2.2.8" evidence="2"/>
<dbReference type="SUPFAM" id="SSF81653">
    <property type="entry name" value="Calcium ATPase, transduction domain A"/>
    <property type="match status" value="1"/>
</dbReference>
<dbReference type="GO" id="GO:1990573">
    <property type="term" value="P:potassium ion import across plasma membrane"/>
    <property type="evidence" value="ECO:0007669"/>
    <property type="project" value="TreeGrafter"/>
</dbReference>
<evidence type="ECO:0000256" key="14">
    <source>
        <dbReference type="SAM" id="MobiDB-lite"/>
    </source>
</evidence>
<accession>A0A0E3QIX4</accession>
<gene>
    <name evidence="17" type="ORF">MSBRW_0594</name>
</gene>
<dbReference type="GO" id="GO:0005391">
    <property type="term" value="F:P-type sodium:potassium-exchanging transporter activity"/>
    <property type="evidence" value="ECO:0007669"/>
    <property type="project" value="TreeGrafter"/>
</dbReference>
<evidence type="ECO:0000256" key="9">
    <source>
        <dbReference type="ARBA" id="ARBA00022967"/>
    </source>
</evidence>
<evidence type="ECO:0000256" key="2">
    <source>
        <dbReference type="ARBA" id="ARBA00012517"/>
    </source>
</evidence>
<evidence type="ECO:0000256" key="4">
    <source>
        <dbReference type="ARBA" id="ARBA00022692"/>
    </source>
</evidence>
<dbReference type="SUPFAM" id="SSF81665">
    <property type="entry name" value="Calcium ATPase, transmembrane domain M"/>
    <property type="match status" value="1"/>
</dbReference>
<dbReference type="PATRIC" id="fig|1434109.4.peg.723"/>
<evidence type="ECO:0000256" key="12">
    <source>
        <dbReference type="ARBA" id="ARBA00023065"/>
    </source>
</evidence>
<feature type="region of interest" description="Disordered" evidence="14">
    <location>
        <begin position="1"/>
        <end position="31"/>
    </location>
</feature>
<name>A0A0E3QIX4_METBA</name>
<dbReference type="Pfam" id="PF00689">
    <property type="entry name" value="Cation_ATPase_C"/>
    <property type="match status" value="1"/>
</dbReference>
<feature type="transmembrane region" description="Helical" evidence="15">
    <location>
        <begin position="99"/>
        <end position="117"/>
    </location>
</feature>
<dbReference type="SFLD" id="SFLDF00027">
    <property type="entry name" value="p-type_atpase"/>
    <property type="match status" value="1"/>
</dbReference>
<dbReference type="KEGG" id="mbw:MSBRW_0594"/>
<dbReference type="PANTHER" id="PTHR43294">
    <property type="entry name" value="SODIUM/POTASSIUM-TRANSPORTING ATPASE SUBUNIT ALPHA"/>
    <property type="match status" value="1"/>
</dbReference>
<evidence type="ECO:0000256" key="6">
    <source>
        <dbReference type="ARBA" id="ARBA00022741"/>
    </source>
</evidence>
<dbReference type="SFLD" id="SFLDG00002">
    <property type="entry name" value="C1.7:_P-type_atpase_like"/>
    <property type="match status" value="1"/>
</dbReference>
<feature type="transmembrane region" description="Helical" evidence="15">
    <location>
        <begin position="879"/>
        <end position="897"/>
    </location>
</feature>
<feature type="domain" description="Cation-transporting P-type ATPase N-terminal" evidence="16">
    <location>
        <begin position="46"/>
        <end position="119"/>
    </location>
</feature>
<dbReference type="InterPro" id="IPR023299">
    <property type="entry name" value="ATPase_P-typ_cyto_dom_N"/>
</dbReference>
<evidence type="ECO:0000256" key="8">
    <source>
        <dbReference type="ARBA" id="ARBA00022840"/>
    </source>
</evidence>
<dbReference type="GO" id="GO:0016887">
    <property type="term" value="F:ATP hydrolysis activity"/>
    <property type="evidence" value="ECO:0007669"/>
    <property type="project" value="InterPro"/>
</dbReference>
<dbReference type="PRINTS" id="PR00120">
    <property type="entry name" value="HATPASE"/>
</dbReference>
<protein>
    <recommendedName>
        <fullName evidence="2">P-type Cu(+) transporter</fullName>
        <ecNumber evidence="2">7.2.2.8</ecNumber>
    </recommendedName>
</protein>
<evidence type="ECO:0000259" key="16">
    <source>
        <dbReference type="SMART" id="SM00831"/>
    </source>
</evidence>
<dbReference type="InterPro" id="IPR044492">
    <property type="entry name" value="P_typ_ATPase_HD_dom"/>
</dbReference>
<evidence type="ECO:0000256" key="13">
    <source>
        <dbReference type="ARBA" id="ARBA00023136"/>
    </source>
</evidence>
<dbReference type="GeneID" id="24822017"/>
<feature type="transmembrane region" description="Helical" evidence="15">
    <location>
        <begin position="741"/>
        <end position="763"/>
    </location>
</feature>
<keyword evidence="7" id="KW-0187">Copper transport</keyword>
<feature type="transmembrane region" description="Helical" evidence="15">
    <location>
        <begin position="848"/>
        <end position="867"/>
    </location>
</feature>
<evidence type="ECO:0000313" key="18">
    <source>
        <dbReference type="Proteomes" id="UP000033038"/>
    </source>
</evidence>
<keyword evidence="9" id="KW-1278">Translocase</keyword>
<dbReference type="InterPro" id="IPR006068">
    <property type="entry name" value="ATPase_P-typ_cation-transptr_C"/>
</dbReference>
<dbReference type="SUPFAM" id="SSF56784">
    <property type="entry name" value="HAD-like"/>
    <property type="match status" value="1"/>
</dbReference>
<dbReference type="SUPFAM" id="SSF81660">
    <property type="entry name" value="Metal cation-transporting ATPase, ATP-binding domain N"/>
    <property type="match status" value="1"/>
</dbReference>
<dbReference type="GO" id="GO:0006883">
    <property type="term" value="P:intracellular sodium ion homeostasis"/>
    <property type="evidence" value="ECO:0007669"/>
    <property type="project" value="TreeGrafter"/>
</dbReference>
<dbReference type="GO" id="GO:1902600">
    <property type="term" value="P:proton transmembrane transport"/>
    <property type="evidence" value="ECO:0007669"/>
    <property type="project" value="TreeGrafter"/>
</dbReference>
<dbReference type="InterPro" id="IPR023214">
    <property type="entry name" value="HAD_sf"/>
</dbReference>
<dbReference type="InterPro" id="IPR001757">
    <property type="entry name" value="P_typ_ATPase"/>
</dbReference>
<dbReference type="PROSITE" id="PS00154">
    <property type="entry name" value="ATPASE_E1_E2"/>
    <property type="match status" value="1"/>
</dbReference>
<keyword evidence="8" id="KW-0067">ATP-binding</keyword>
<dbReference type="InterPro" id="IPR023298">
    <property type="entry name" value="ATPase_P-typ_TM_dom_sf"/>
</dbReference>
<dbReference type="Gene3D" id="3.40.50.1000">
    <property type="entry name" value="HAD superfamily/HAD-like"/>
    <property type="match status" value="1"/>
</dbReference>
<dbReference type="Pfam" id="PF00690">
    <property type="entry name" value="Cation_ATPase_N"/>
    <property type="match status" value="1"/>
</dbReference>
<comment type="subcellular location">
    <subcellularLocation>
        <location evidence="1">Endomembrane system</location>
        <topology evidence="1">Multi-pass membrane protein</topology>
    </subcellularLocation>
</comment>
<evidence type="ECO:0000256" key="7">
    <source>
        <dbReference type="ARBA" id="ARBA00022796"/>
    </source>
</evidence>
<dbReference type="GO" id="GO:0030007">
    <property type="term" value="P:intracellular potassium ion homeostasis"/>
    <property type="evidence" value="ECO:0007669"/>
    <property type="project" value="TreeGrafter"/>
</dbReference>
<dbReference type="GO" id="GO:0036376">
    <property type="term" value="P:sodium ion export across plasma membrane"/>
    <property type="evidence" value="ECO:0007669"/>
    <property type="project" value="TreeGrafter"/>
</dbReference>
<evidence type="ECO:0000256" key="5">
    <source>
        <dbReference type="ARBA" id="ARBA00022723"/>
    </source>
</evidence>
<dbReference type="GO" id="GO:0005886">
    <property type="term" value="C:plasma membrane"/>
    <property type="evidence" value="ECO:0007669"/>
    <property type="project" value="TreeGrafter"/>
</dbReference>
<dbReference type="GO" id="GO:0012505">
    <property type="term" value="C:endomembrane system"/>
    <property type="evidence" value="ECO:0007669"/>
    <property type="project" value="UniProtKB-SubCell"/>
</dbReference>
<evidence type="ECO:0000256" key="15">
    <source>
        <dbReference type="SAM" id="Phobius"/>
    </source>
</evidence>
<dbReference type="Gene3D" id="1.20.1110.10">
    <property type="entry name" value="Calcium-transporting ATPase, transmembrane domain"/>
    <property type="match status" value="1"/>
</dbReference>
<dbReference type="GO" id="GO:0005524">
    <property type="term" value="F:ATP binding"/>
    <property type="evidence" value="ECO:0007669"/>
    <property type="project" value="UniProtKB-KW"/>
</dbReference>
<dbReference type="GO" id="GO:0046872">
    <property type="term" value="F:metal ion binding"/>
    <property type="evidence" value="ECO:0007669"/>
    <property type="project" value="UniProtKB-KW"/>
</dbReference>
<feature type="transmembrane region" description="Helical" evidence="15">
    <location>
        <begin position="813"/>
        <end position="836"/>
    </location>
</feature>
<dbReference type="InterPro" id="IPR008250">
    <property type="entry name" value="ATPase_P-typ_transduc_dom_A_sf"/>
</dbReference>
<keyword evidence="6" id="KW-0547">Nucleotide-binding</keyword>
<dbReference type="GO" id="GO:0140581">
    <property type="term" value="F:P-type monovalent copper transporter activity"/>
    <property type="evidence" value="ECO:0007669"/>
    <property type="project" value="UniProtKB-EC"/>
</dbReference>
<feature type="transmembrane region" description="Helical" evidence="15">
    <location>
        <begin position="287"/>
        <end position="307"/>
    </location>
</feature>
<evidence type="ECO:0000256" key="11">
    <source>
        <dbReference type="ARBA" id="ARBA00023008"/>
    </source>
</evidence>
<reference evidence="17 18" key="1">
    <citation type="submission" date="2014-07" db="EMBL/GenBank/DDBJ databases">
        <title>Methanogenic archaea and the global carbon cycle.</title>
        <authorList>
            <person name="Henriksen J.R."/>
            <person name="Luke J."/>
            <person name="Reinhart S."/>
            <person name="Benedict M.N."/>
            <person name="Youngblut N.D."/>
            <person name="Metcalf M.E."/>
            <person name="Whitaker R.J."/>
            <person name="Metcalf W.W."/>
        </authorList>
    </citation>
    <scope>NUCLEOTIDE SEQUENCE [LARGE SCALE GENOMIC DNA]</scope>
    <source>
        <strain evidence="17 18">Wiesmoor</strain>
    </source>
</reference>
<keyword evidence="13 15" id="KW-0472">Membrane</keyword>
<feature type="transmembrane region" description="Helical" evidence="15">
    <location>
        <begin position="769"/>
        <end position="792"/>
    </location>
</feature>
<dbReference type="Pfam" id="PF08282">
    <property type="entry name" value="Hydrolase_3"/>
    <property type="match status" value="1"/>
</dbReference>
<dbReference type="HOGENOM" id="CLU_002360_3_0_2"/>
<dbReference type="InterPro" id="IPR059000">
    <property type="entry name" value="ATPase_P-type_domA"/>
</dbReference>
<dbReference type="SFLD" id="SFLDS00003">
    <property type="entry name" value="Haloacid_Dehalogenase"/>
    <property type="match status" value="1"/>
</dbReference>
<dbReference type="Pfam" id="PF00122">
    <property type="entry name" value="E1-E2_ATPase"/>
    <property type="match status" value="1"/>
</dbReference>
<dbReference type="AlphaFoldDB" id="A0A0E3QIX4"/>
<dbReference type="Pfam" id="PF13246">
    <property type="entry name" value="Cation_ATPase"/>
    <property type="match status" value="1"/>
</dbReference>
<dbReference type="PANTHER" id="PTHR43294:SF20">
    <property type="entry name" value="P-TYPE ATPASE"/>
    <property type="match status" value="1"/>
</dbReference>
<organism evidence="17 18">
    <name type="scientific">Methanosarcina barkeri str. Wiesmoor</name>
    <dbReference type="NCBI Taxonomy" id="1434109"/>
    <lineage>
        <taxon>Archaea</taxon>
        <taxon>Methanobacteriati</taxon>
        <taxon>Methanobacteriota</taxon>
        <taxon>Stenosarchaea group</taxon>
        <taxon>Methanomicrobia</taxon>
        <taxon>Methanosarcinales</taxon>
        <taxon>Methanosarcinaceae</taxon>
        <taxon>Methanosarcina</taxon>
    </lineage>
</organism>
<sequence length="944" mass="102580">MILSNPDTPDEDREQQNSEKRGNYSIFQKKSSESDITKDHAKDVTLWHSLGAEEIFRKLASSSRGLDTEEAATRLHEYGKNILPTRKPPGLAEIVFHQFKSPLIYILLIAGIISVLLNDLRDAGFIFLVVVINAVIGTIQEWKAEKSASQLQTILKIVSRVRRNGSEIQIPAEEIVPGDIVLLESGSRIPADLRILYASNLTIDESLLTGESAAVEKTVDILVEDTPVSDRGNMAYAGSTVITGRGCGAVTATGSRTEVGMIARAVTETESAKPPLLIRMEDFSHKIGIAVIAASVVMSAVALSQGIAPVEVFFLAIALIVSAIPEGLPVGVTVALSIASTRMAKRNVIVRSLSAVESLGSCTTIATDKTGTLTVNQQTAKTVVLPSGDLFEVSGEGYLPVGQIKKIAQTNEASPSDDEEMESLRRLALAATICNEGTLYKEGETWVHHGDAIDIAFLTLASKLGIDQDKVRNEVKIVAEVPFESESMYAAVYYRENKSGPIKIAVKGAMEAILPYCTKMNSLRKVVPTDPDLLNSELNSLMENGYRALVVAEGIVSEETNGAFDLKSVNPELTFLGIVGFIDPLRPDVKEAVQTCKKAGIDVIMITGDHPKTAFAIARELGIAYSKEEMISGREIEELGDSELPACINALDKARVFARVTPVQKMQIVDSLVRKGHFVAVTGDGVNDAPALRRANIGVAMGSGTDVAKDTSSMIVADDTFSSIVAGVEEGRIAYDNIRKVTFLLVSTGLAEVVLFILALFAGLSIPLIAVQLLWLNLVTNGIQGVALAFEAGEPGTMHRKPRKPEEGIFNSLMIKEALLSGITIGIIAFIVWSWLNGEGYEENWARNLLLLLMVLFENFHVFNCRSEYRSAFRVPLRNNYFLVIGVVLMQGLHILAMHIPFMHDLLSISPVSFEDWLLSFVIASMVVIVMEIFKRVTLVKTKI</sequence>
<dbReference type="Proteomes" id="UP000033038">
    <property type="component" value="Chromosome"/>
</dbReference>
<dbReference type="InterPro" id="IPR036412">
    <property type="entry name" value="HAD-like_sf"/>
</dbReference>
<proteinExistence type="predicted"/>
<keyword evidence="12" id="KW-0406">Ion transport</keyword>
<feature type="transmembrane region" description="Helical" evidence="15">
    <location>
        <begin position="917"/>
        <end position="934"/>
    </location>
</feature>
<dbReference type="InterPro" id="IPR018303">
    <property type="entry name" value="ATPase_P-typ_P_site"/>
</dbReference>
<dbReference type="RefSeq" id="WP_011305442.1">
    <property type="nucleotide sequence ID" value="NZ_CP009526.1"/>
</dbReference>
<dbReference type="FunFam" id="3.40.50.1000:FF:000144">
    <property type="entry name" value="copper-transporting ATPase 1 isoform X2"/>
    <property type="match status" value="1"/>
</dbReference>
<keyword evidence="3" id="KW-0813">Transport</keyword>
<evidence type="ECO:0000256" key="3">
    <source>
        <dbReference type="ARBA" id="ARBA00022448"/>
    </source>
</evidence>
<dbReference type="InterPro" id="IPR050510">
    <property type="entry name" value="Cation_transp_ATPase_P-type"/>
</dbReference>
<dbReference type="NCBIfam" id="TIGR01494">
    <property type="entry name" value="ATPase_P-type"/>
    <property type="match status" value="2"/>
</dbReference>
<evidence type="ECO:0000313" key="17">
    <source>
        <dbReference type="EMBL" id="AKB49847.1"/>
    </source>
</evidence>
<dbReference type="SMART" id="SM00831">
    <property type="entry name" value="Cation_ATPase_N"/>
    <property type="match status" value="1"/>
</dbReference>
<keyword evidence="11" id="KW-0186">Copper</keyword>
<keyword evidence="4 15" id="KW-0812">Transmembrane</keyword>
<evidence type="ECO:0000256" key="10">
    <source>
        <dbReference type="ARBA" id="ARBA00022989"/>
    </source>
</evidence>
<dbReference type="InterPro" id="IPR004014">
    <property type="entry name" value="ATPase_P-typ_cation-transptr_N"/>
</dbReference>